<reference evidence="7" key="1">
    <citation type="submission" date="2013-06" db="EMBL/GenBank/DDBJ databases">
        <title>De novo transcriptome mining of Copaifera officinalis and functional characterization of mono- and sesquiterpene synthases in Copaifera officinalis and Copaifera langsdorfii.</title>
        <authorList>
            <person name="Joyce B.L."/>
            <person name="Al-Ahmad H."/>
            <person name="Peng Y."/>
            <person name="Liu S."/>
            <person name="Ranjan P."/>
            <person name="John J.C."/>
            <person name="Sun X."/>
            <person name="Wong G.K."/>
            <person name="Chen F."/>
            <person name="Yuan J.S."/>
            <person name="Stewart C.N."/>
        </authorList>
    </citation>
    <scope>NUCLEOTIDE SEQUENCE</scope>
</reference>
<dbReference type="Pfam" id="PF03936">
    <property type="entry name" value="Terpene_synth_C"/>
    <property type="match status" value="1"/>
</dbReference>
<dbReference type="GO" id="GO:0000287">
    <property type="term" value="F:magnesium ion binding"/>
    <property type="evidence" value="ECO:0007669"/>
    <property type="project" value="InterPro"/>
</dbReference>
<keyword evidence="2" id="KW-0479">Metal-binding</keyword>
<feature type="domain" description="Terpene synthase N-terminal" evidence="5">
    <location>
        <begin position="12"/>
        <end position="191"/>
    </location>
</feature>
<sequence>MARSTIGYTPGVWGNQFLSVASGPLMKNKKEEIHQHLQNLKQQLGRQLKSVKEPCEKLNLIDTMQRLGVSYHFQSEIEESLKHLHKNPPSSWNAKDINSHLLGTALWFRLLRQQGYYVSCDIFNKFKDDKGDFKTILIDDVEGMLALYEAAHLGIRGEEILDQMLEFTMSYLKSRLKGMTPYLQERANRALHCPIHKGMLRIETRYYIPIYSKKDSRNDLLLEFAILDFNILQQQYQKELSYITKWYKKLDFVSKVPYTRDRIVEGYFWPLATYFEKQCSRGRRILGKMIGVFTCLDDTYDNFGTVDELNVLTEAIMRWDINLVASLPECMKVVFETTLDFLIEIELLTEEDGISFVVEYVKQGIQGLAKGYMVEAEWRAKGYIPTYDEYIENGIWTAGYPALEITSLLALGNIATKEVFDWISSMPKIVRASGIVGRIGNDLGSHKREKNIGHVATSVECYMKQYGVPEDEAYKLLLKEMENAWKDLNEEYMKPSSIPKVVLDRVRNYMRANEFYYDRFVDNYTIGEGMKDDVAAVFLDPIDIDHNK</sequence>
<organism evidence="7">
    <name type="scientific">Copaifera officinalis</name>
    <dbReference type="NCBI Taxonomy" id="327148"/>
    <lineage>
        <taxon>Eukaryota</taxon>
        <taxon>Viridiplantae</taxon>
        <taxon>Streptophyta</taxon>
        <taxon>Embryophyta</taxon>
        <taxon>Tracheophyta</taxon>
        <taxon>Spermatophyta</taxon>
        <taxon>Magnoliopsida</taxon>
        <taxon>eudicotyledons</taxon>
        <taxon>Gunneridae</taxon>
        <taxon>Pentapetalae</taxon>
        <taxon>rosids</taxon>
        <taxon>fabids</taxon>
        <taxon>Fabales</taxon>
        <taxon>Fabaceae</taxon>
        <taxon>Detarioideae</taxon>
        <taxon>Detarieae</taxon>
        <taxon>Copaifera</taxon>
    </lineage>
</organism>
<dbReference type="InterPro" id="IPR001906">
    <property type="entry name" value="Terpene_synth_N"/>
</dbReference>
<evidence type="ECO:0000313" key="7">
    <source>
        <dbReference type="EMBL" id="AGW18155.1"/>
    </source>
</evidence>
<dbReference type="InterPro" id="IPR008949">
    <property type="entry name" value="Isoprenoid_synthase_dom_sf"/>
</dbReference>
<dbReference type="InterPro" id="IPR034741">
    <property type="entry name" value="Terpene_cyclase-like_1_C"/>
</dbReference>
<evidence type="ECO:0000259" key="6">
    <source>
        <dbReference type="Pfam" id="PF03936"/>
    </source>
</evidence>
<dbReference type="CDD" id="cd00684">
    <property type="entry name" value="Terpene_cyclase_plant_C1"/>
    <property type="match status" value="1"/>
</dbReference>
<dbReference type="GO" id="GO:0016102">
    <property type="term" value="P:diterpenoid biosynthetic process"/>
    <property type="evidence" value="ECO:0007669"/>
    <property type="project" value="InterPro"/>
</dbReference>
<dbReference type="GO" id="GO:0080027">
    <property type="term" value="P:response to herbivore"/>
    <property type="evidence" value="ECO:0007669"/>
    <property type="project" value="UniProtKB-ARBA"/>
</dbReference>
<dbReference type="GO" id="GO:0009611">
    <property type="term" value="P:response to wounding"/>
    <property type="evidence" value="ECO:0007669"/>
    <property type="project" value="UniProtKB-ARBA"/>
</dbReference>
<dbReference type="AlphaFoldDB" id="U3MSP3"/>
<proteinExistence type="evidence at transcript level"/>
<dbReference type="FunFam" id="1.10.600.10:FF:000007">
    <property type="entry name" value="Isoprene synthase, chloroplastic"/>
    <property type="match status" value="1"/>
</dbReference>
<dbReference type="Gene3D" id="1.10.600.10">
    <property type="entry name" value="Farnesyl Diphosphate Synthase"/>
    <property type="match status" value="1"/>
</dbReference>
<evidence type="ECO:0000256" key="3">
    <source>
        <dbReference type="ARBA" id="ARBA00022842"/>
    </source>
</evidence>
<dbReference type="InterPro" id="IPR005630">
    <property type="entry name" value="Terpene_synthase_metal-bd"/>
</dbReference>
<dbReference type="SUPFAM" id="SSF48239">
    <property type="entry name" value="Terpenoid cyclases/Protein prenyltransferases"/>
    <property type="match status" value="1"/>
</dbReference>
<evidence type="ECO:0000256" key="2">
    <source>
        <dbReference type="ARBA" id="ARBA00022723"/>
    </source>
</evidence>
<keyword evidence="4" id="KW-0456">Lyase</keyword>
<gene>
    <name evidence="7" type="primary">TPS2</name>
</gene>
<dbReference type="Pfam" id="PF01397">
    <property type="entry name" value="Terpene_synth"/>
    <property type="match status" value="1"/>
</dbReference>
<dbReference type="InterPro" id="IPR050148">
    <property type="entry name" value="Terpene_synthase-like"/>
</dbReference>
<dbReference type="FunFam" id="1.50.10.130:FF:000001">
    <property type="entry name" value="Isoprene synthase, chloroplastic"/>
    <property type="match status" value="1"/>
</dbReference>
<evidence type="ECO:0000256" key="1">
    <source>
        <dbReference type="ARBA" id="ARBA00001946"/>
    </source>
</evidence>
<feature type="domain" description="Terpene synthase metal-binding" evidence="6">
    <location>
        <begin position="248"/>
        <end position="487"/>
    </location>
</feature>
<dbReference type="SFLD" id="SFLDS00005">
    <property type="entry name" value="Isoprenoid_Synthase_Type_I"/>
    <property type="match status" value="1"/>
</dbReference>
<dbReference type="EMBL" id="KF218238">
    <property type="protein sequence ID" value="AGW18155.1"/>
    <property type="molecule type" value="mRNA"/>
</dbReference>
<comment type="cofactor">
    <cofactor evidence="1">
        <name>Mg(2+)</name>
        <dbReference type="ChEBI" id="CHEBI:18420"/>
    </cofactor>
</comment>
<accession>U3MSP3</accession>
<name>U3MSP3_9FABA</name>
<dbReference type="InterPro" id="IPR008930">
    <property type="entry name" value="Terpenoid_cyclase/PrenylTrfase"/>
</dbReference>
<evidence type="ECO:0000259" key="5">
    <source>
        <dbReference type="Pfam" id="PF01397"/>
    </source>
</evidence>
<dbReference type="InterPro" id="IPR036965">
    <property type="entry name" value="Terpene_synth_N_sf"/>
</dbReference>
<dbReference type="Gene3D" id="1.50.10.130">
    <property type="entry name" value="Terpene synthase, N-terminal domain"/>
    <property type="match status" value="1"/>
</dbReference>
<keyword evidence="3" id="KW-0460">Magnesium</keyword>
<dbReference type="SFLD" id="SFLDG01019">
    <property type="entry name" value="Terpene_Cyclase_Like_1_C_Termi"/>
    <property type="match status" value="1"/>
</dbReference>
<evidence type="ECO:0000256" key="4">
    <source>
        <dbReference type="ARBA" id="ARBA00023239"/>
    </source>
</evidence>
<dbReference type="PANTHER" id="PTHR31225:SF241">
    <property type="entry name" value="TERPENE SYNTHASE FAMILY, METAL-BINDING DOMAIN PROTEIN"/>
    <property type="match status" value="1"/>
</dbReference>
<dbReference type="PANTHER" id="PTHR31225">
    <property type="entry name" value="OS04G0344100 PROTEIN-RELATED"/>
    <property type="match status" value="1"/>
</dbReference>
<protein>
    <submittedName>
        <fullName evidence="7">Terpene synthase 2</fullName>
    </submittedName>
</protein>
<dbReference type="GO" id="GO:0010333">
    <property type="term" value="F:terpene synthase activity"/>
    <property type="evidence" value="ECO:0007669"/>
    <property type="project" value="InterPro"/>
</dbReference>
<dbReference type="SUPFAM" id="SSF48576">
    <property type="entry name" value="Terpenoid synthases"/>
    <property type="match status" value="1"/>
</dbReference>
<dbReference type="InterPro" id="IPR044814">
    <property type="entry name" value="Terpene_cyclase_plant_C1"/>
</dbReference>